<evidence type="ECO:0000256" key="4">
    <source>
        <dbReference type="ARBA" id="ARBA00022448"/>
    </source>
</evidence>
<keyword evidence="6 7" id="KW-0592">Phosphate transport</keyword>
<dbReference type="PIRSF" id="PIRSF003107">
    <property type="entry name" value="PhoU"/>
    <property type="match status" value="1"/>
</dbReference>
<keyword evidence="4 7" id="KW-0813">Transport</keyword>
<evidence type="ECO:0000256" key="3">
    <source>
        <dbReference type="ARBA" id="ARBA00011738"/>
    </source>
</evidence>
<dbReference type="PANTHER" id="PTHR42930">
    <property type="entry name" value="PHOSPHATE-SPECIFIC TRANSPORT SYSTEM ACCESSORY PROTEIN PHOU"/>
    <property type="match status" value="1"/>
</dbReference>
<comment type="subcellular location">
    <subcellularLocation>
        <location evidence="1 7">Cytoplasm</location>
    </subcellularLocation>
</comment>
<protein>
    <recommendedName>
        <fullName evidence="7">Phosphate-specific transport system accessory protein PhoU</fullName>
    </recommendedName>
</protein>
<evidence type="ECO:0000313" key="9">
    <source>
        <dbReference type="EMBL" id="TCZ75291.1"/>
    </source>
</evidence>
<dbReference type="PANTHER" id="PTHR42930:SF3">
    <property type="entry name" value="PHOSPHATE-SPECIFIC TRANSPORT SYSTEM ACCESSORY PROTEIN PHOU"/>
    <property type="match status" value="1"/>
</dbReference>
<accession>A0A4R4EAZ1</accession>
<dbReference type="FunFam" id="1.20.58.220:FF:000004">
    <property type="entry name" value="Phosphate-specific transport system accessory protein PhoU"/>
    <property type="match status" value="1"/>
</dbReference>
<comment type="subunit">
    <text evidence="3 7">Homodimer.</text>
</comment>
<evidence type="ECO:0000256" key="1">
    <source>
        <dbReference type="ARBA" id="ARBA00004496"/>
    </source>
</evidence>
<dbReference type="SUPFAM" id="SSF109755">
    <property type="entry name" value="PhoU-like"/>
    <property type="match status" value="1"/>
</dbReference>
<comment type="caution">
    <text evidence="9">The sequence shown here is derived from an EMBL/GenBank/DDBJ whole genome shotgun (WGS) entry which is preliminary data.</text>
</comment>
<comment type="function">
    <text evidence="7">Plays a role in the regulation of phosphate uptake.</text>
</comment>
<feature type="domain" description="PhoU" evidence="8">
    <location>
        <begin position="121"/>
        <end position="204"/>
    </location>
</feature>
<evidence type="ECO:0000256" key="5">
    <source>
        <dbReference type="ARBA" id="ARBA00022490"/>
    </source>
</evidence>
<dbReference type="Proteomes" id="UP000295418">
    <property type="component" value="Unassembled WGS sequence"/>
</dbReference>
<evidence type="ECO:0000259" key="8">
    <source>
        <dbReference type="Pfam" id="PF01895"/>
    </source>
</evidence>
<dbReference type="InterPro" id="IPR026022">
    <property type="entry name" value="PhoU_dom"/>
</dbReference>
<dbReference type="Pfam" id="PF01895">
    <property type="entry name" value="PhoU"/>
    <property type="match status" value="2"/>
</dbReference>
<feature type="domain" description="PhoU" evidence="8">
    <location>
        <begin position="19"/>
        <end position="105"/>
    </location>
</feature>
<proteinExistence type="inferred from homology"/>
<evidence type="ECO:0000256" key="6">
    <source>
        <dbReference type="ARBA" id="ARBA00022592"/>
    </source>
</evidence>
<dbReference type="InterPro" id="IPR028366">
    <property type="entry name" value="PhoU"/>
</dbReference>
<dbReference type="RefSeq" id="WP_132419459.1">
    <property type="nucleotide sequence ID" value="NZ_SKFG01000021.1"/>
</dbReference>
<dbReference type="GO" id="GO:0030643">
    <property type="term" value="P:intracellular phosphate ion homeostasis"/>
    <property type="evidence" value="ECO:0007669"/>
    <property type="project" value="InterPro"/>
</dbReference>
<evidence type="ECO:0000256" key="7">
    <source>
        <dbReference type="PIRNR" id="PIRNR003107"/>
    </source>
</evidence>
<keyword evidence="5 7" id="KW-0963">Cytoplasm</keyword>
<sequence length="219" mass="24523">MDTRSNFHLALSEMQNNLSLMGKNVEEAIGQAVESLSRIDVDLAQKVIDQDDRIDQAMLQIEEACLSLIALQQPMGSDLRVIGTAMKIAVDLERIADHAVDIAKITIRLKGEQLAKPLIDIPKMADIALEMLRDSLISYTEKNIHRAAALAEKDDQVDRLYGTVMHDALSLMSNDYSQNRQLVHLIQAAYWLERVADHTTNIGEGVIYMTIGKRKDLNI</sequence>
<dbReference type="AlphaFoldDB" id="A0A4R4EAZ1"/>
<dbReference type="InterPro" id="IPR038078">
    <property type="entry name" value="PhoU-like_sf"/>
</dbReference>
<name>A0A4R4EAZ1_9BACL</name>
<dbReference type="GO" id="GO:0006817">
    <property type="term" value="P:phosphate ion transport"/>
    <property type="evidence" value="ECO:0007669"/>
    <property type="project" value="UniProtKB-KW"/>
</dbReference>
<dbReference type="EMBL" id="SKFG01000021">
    <property type="protein sequence ID" value="TCZ75291.1"/>
    <property type="molecule type" value="Genomic_DNA"/>
</dbReference>
<reference evidence="9 10" key="1">
    <citation type="submission" date="2019-03" db="EMBL/GenBank/DDBJ databases">
        <authorList>
            <person name="Kim M.K.M."/>
        </authorList>
    </citation>
    <scope>NUCLEOTIDE SEQUENCE [LARGE SCALE GENOMIC DNA]</scope>
    <source>
        <strain evidence="9 10">18JY21-1</strain>
    </source>
</reference>
<comment type="similarity">
    <text evidence="2 7">Belongs to the PhoU family.</text>
</comment>
<evidence type="ECO:0000256" key="2">
    <source>
        <dbReference type="ARBA" id="ARBA00008107"/>
    </source>
</evidence>
<evidence type="ECO:0000313" key="10">
    <source>
        <dbReference type="Proteomes" id="UP000295418"/>
    </source>
</evidence>
<dbReference type="GO" id="GO:0005737">
    <property type="term" value="C:cytoplasm"/>
    <property type="evidence" value="ECO:0007669"/>
    <property type="project" value="UniProtKB-SubCell"/>
</dbReference>
<dbReference type="GO" id="GO:0045936">
    <property type="term" value="P:negative regulation of phosphate metabolic process"/>
    <property type="evidence" value="ECO:0007669"/>
    <property type="project" value="InterPro"/>
</dbReference>
<dbReference type="OrthoDB" id="9814256at2"/>
<dbReference type="Gene3D" id="1.20.58.220">
    <property type="entry name" value="Phosphate transport system protein phou homolog 2, domain 2"/>
    <property type="match status" value="1"/>
</dbReference>
<dbReference type="NCBIfam" id="TIGR02135">
    <property type="entry name" value="phoU_full"/>
    <property type="match status" value="1"/>
</dbReference>
<gene>
    <name evidence="9" type="primary">phoU</name>
    <name evidence="9" type="ORF">E0485_18045</name>
</gene>
<keyword evidence="10" id="KW-1185">Reference proteome</keyword>
<organism evidence="9 10">
    <name type="scientific">Paenibacillus albiflavus</name>
    <dbReference type="NCBI Taxonomy" id="2545760"/>
    <lineage>
        <taxon>Bacteria</taxon>
        <taxon>Bacillati</taxon>
        <taxon>Bacillota</taxon>
        <taxon>Bacilli</taxon>
        <taxon>Bacillales</taxon>
        <taxon>Paenibacillaceae</taxon>
        <taxon>Paenibacillus</taxon>
    </lineage>
</organism>